<dbReference type="HOGENOM" id="CLU_148568_0_0_4"/>
<comment type="caution">
    <text evidence="2">The sequence shown here is derived from an EMBL/GenBank/DDBJ whole genome shotgun (WGS) entry which is preliminary data.</text>
</comment>
<protein>
    <submittedName>
        <fullName evidence="2">PAAR motif family protein</fullName>
    </submittedName>
</protein>
<dbReference type="EMBL" id="AYXT01000013">
    <property type="protein sequence ID" value="ETF00902.1"/>
    <property type="molecule type" value="Genomic_DNA"/>
</dbReference>
<sequence>MSSASRLGDHASGHDCHFPPTPAIEASTDVIIEGLPAVREGDAFGSHACSSCDEPEHSRHLASGSTTVFINGKPAGRAGDPISCGGTITEGSATVFIGD</sequence>
<reference evidence="2 3" key="1">
    <citation type="journal article" date="2014" name="Genome Announc.">
        <title>Draft Genome Sequence of Advenella kashmirensis Strain W13003, a Polycyclic Aromatic Hydrocarbon-Degrading Bacterium.</title>
        <authorList>
            <person name="Wang X."/>
            <person name="Jin D."/>
            <person name="Zhou L."/>
            <person name="Wu L."/>
            <person name="An W."/>
            <person name="Zhao L."/>
        </authorList>
    </citation>
    <scope>NUCLEOTIDE SEQUENCE [LARGE SCALE GENOMIC DNA]</scope>
    <source>
        <strain evidence="2 3">W13003</strain>
    </source>
</reference>
<dbReference type="AlphaFoldDB" id="V8QMK6"/>
<proteinExistence type="predicted"/>
<dbReference type="CDD" id="cd14737">
    <property type="entry name" value="PAAR_1"/>
    <property type="match status" value="1"/>
</dbReference>
<accession>V8QMK6</accession>
<keyword evidence="3" id="KW-1185">Reference proteome</keyword>
<dbReference type="STRING" id="1424334.W822_21320"/>
<dbReference type="eggNOG" id="COG4104">
    <property type="taxonomic scope" value="Bacteria"/>
</dbReference>
<evidence type="ECO:0000256" key="1">
    <source>
        <dbReference type="SAM" id="MobiDB-lite"/>
    </source>
</evidence>
<dbReference type="Pfam" id="PF05488">
    <property type="entry name" value="PAAR_motif"/>
    <property type="match status" value="1"/>
</dbReference>
<dbReference type="Gene3D" id="2.60.200.60">
    <property type="match status" value="1"/>
</dbReference>
<name>V8QMK6_9BURK</name>
<dbReference type="Proteomes" id="UP000018733">
    <property type="component" value="Unassembled WGS sequence"/>
</dbReference>
<evidence type="ECO:0000313" key="2">
    <source>
        <dbReference type="EMBL" id="ETF00902.1"/>
    </source>
</evidence>
<dbReference type="RefSeq" id="WP_024007182.1">
    <property type="nucleotide sequence ID" value="NZ_KI650982.1"/>
</dbReference>
<gene>
    <name evidence="2" type="ORF">W822_21320</name>
</gene>
<feature type="region of interest" description="Disordered" evidence="1">
    <location>
        <begin position="1"/>
        <end position="23"/>
    </location>
</feature>
<feature type="compositionally biased region" description="Basic and acidic residues" evidence="1">
    <location>
        <begin position="7"/>
        <end position="17"/>
    </location>
</feature>
<dbReference type="OrthoDB" id="9807902at2"/>
<organism evidence="2 3">
    <name type="scientific">Advenella kashmirensis W13003</name>
    <dbReference type="NCBI Taxonomy" id="1424334"/>
    <lineage>
        <taxon>Bacteria</taxon>
        <taxon>Pseudomonadati</taxon>
        <taxon>Pseudomonadota</taxon>
        <taxon>Betaproteobacteria</taxon>
        <taxon>Burkholderiales</taxon>
        <taxon>Alcaligenaceae</taxon>
    </lineage>
</organism>
<dbReference type="InterPro" id="IPR008727">
    <property type="entry name" value="PAAR_motif"/>
</dbReference>
<evidence type="ECO:0000313" key="3">
    <source>
        <dbReference type="Proteomes" id="UP000018733"/>
    </source>
</evidence>